<dbReference type="Gene3D" id="3.40.50.720">
    <property type="entry name" value="NAD(P)-binding Rossmann-like Domain"/>
    <property type="match status" value="2"/>
</dbReference>
<evidence type="ECO:0000313" key="7">
    <source>
        <dbReference type="Proteomes" id="UP001595681"/>
    </source>
</evidence>
<proteinExistence type="inferred from homology"/>
<comment type="caution">
    <text evidence="6">The sequence shown here is derived from an EMBL/GenBank/DDBJ whole genome shotgun (WGS) entry which is preliminary data.</text>
</comment>
<evidence type="ECO:0000259" key="4">
    <source>
        <dbReference type="Pfam" id="PF00389"/>
    </source>
</evidence>
<evidence type="ECO:0000313" key="6">
    <source>
        <dbReference type="EMBL" id="MFC3443316.1"/>
    </source>
</evidence>
<keyword evidence="2" id="KW-0520">NAD</keyword>
<dbReference type="InterPro" id="IPR006140">
    <property type="entry name" value="D-isomer_DH_NAD-bd"/>
</dbReference>
<accession>A0ABV7NIK8</accession>
<dbReference type="InterPro" id="IPR006139">
    <property type="entry name" value="D-isomer_2_OHA_DH_cat_dom"/>
</dbReference>
<comment type="similarity">
    <text evidence="3">Belongs to the D-isomer specific 2-hydroxyacid dehydrogenase family.</text>
</comment>
<keyword evidence="1 3" id="KW-0560">Oxidoreductase</keyword>
<evidence type="ECO:0000256" key="2">
    <source>
        <dbReference type="ARBA" id="ARBA00023027"/>
    </source>
</evidence>
<gene>
    <name evidence="6" type="ORF">ACFOKF_19360</name>
</gene>
<evidence type="ECO:0000256" key="1">
    <source>
        <dbReference type="ARBA" id="ARBA00023002"/>
    </source>
</evidence>
<feature type="domain" description="D-isomer specific 2-hydroxyacid dehydrogenase catalytic" evidence="4">
    <location>
        <begin position="52"/>
        <end position="319"/>
    </location>
</feature>
<dbReference type="Pfam" id="PF02826">
    <property type="entry name" value="2-Hacid_dh_C"/>
    <property type="match status" value="1"/>
</dbReference>
<dbReference type="RefSeq" id="WP_380798020.1">
    <property type="nucleotide sequence ID" value="NZ_JBHRVU010000005.1"/>
</dbReference>
<dbReference type="SUPFAM" id="SSF51735">
    <property type="entry name" value="NAD(P)-binding Rossmann-fold domains"/>
    <property type="match status" value="1"/>
</dbReference>
<organism evidence="6 7">
    <name type="scientific">Sphingobium rhizovicinum</name>
    <dbReference type="NCBI Taxonomy" id="432308"/>
    <lineage>
        <taxon>Bacteria</taxon>
        <taxon>Pseudomonadati</taxon>
        <taxon>Pseudomonadota</taxon>
        <taxon>Alphaproteobacteria</taxon>
        <taxon>Sphingomonadales</taxon>
        <taxon>Sphingomonadaceae</taxon>
        <taxon>Sphingobium</taxon>
    </lineage>
</organism>
<feature type="domain" description="D-isomer specific 2-hydroxyacid dehydrogenase NAD-binding" evidence="5">
    <location>
        <begin position="115"/>
        <end position="288"/>
    </location>
</feature>
<evidence type="ECO:0000259" key="5">
    <source>
        <dbReference type="Pfam" id="PF02826"/>
    </source>
</evidence>
<keyword evidence="7" id="KW-1185">Reference proteome</keyword>
<dbReference type="PANTHER" id="PTHR10996:SF178">
    <property type="entry name" value="2-HYDROXYACID DEHYDROGENASE YGL185C-RELATED"/>
    <property type="match status" value="1"/>
</dbReference>
<evidence type="ECO:0000256" key="3">
    <source>
        <dbReference type="RuleBase" id="RU003719"/>
    </source>
</evidence>
<sequence>MASMDAVTALREPVLFYLEHLDVADHFHPFCTLVPRSGIPDLSAYARADGRGMRAIVTAGGAPMEEAIWDLPDLGLIACLGAGYDGIDLDRARARGVRVTVGLGVNDEDVADMAMGLLLAAIRQIPRADRLVRDGAWTGRLLLPQVPSLSRMRCGIVGLGAIGSAIGRRLGGFGSTVSWWGPRDKPDAPWPRAASLRQLAQDSDALIIAAPATADTQGMIDADILAALGPRGYLVNISRGALVDEVALLAALETGGIAGAGLDVFVDEPHDGARWKHLDTIVMTPHVGAWAERAMEEAKRRCALNVEAFLRGEPLLSAIV</sequence>
<reference evidence="7" key="1">
    <citation type="journal article" date="2019" name="Int. J. Syst. Evol. Microbiol.">
        <title>The Global Catalogue of Microorganisms (GCM) 10K type strain sequencing project: providing services to taxonomists for standard genome sequencing and annotation.</title>
        <authorList>
            <consortium name="The Broad Institute Genomics Platform"/>
            <consortium name="The Broad Institute Genome Sequencing Center for Infectious Disease"/>
            <person name="Wu L."/>
            <person name="Ma J."/>
        </authorList>
    </citation>
    <scope>NUCLEOTIDE SEQUENCE [LARGE SCALE GENOMIC DNA]</scope>
    <source>
        <strain evidence="7">CCM 7491</strain>
    </source>
</reference>
<dbReference type="Pfam" id="PF00389">
    <property type="entry name" value="2-Hacid_dh"/>
    <property type="match status" value="1"/>
</dbReference>
<dbReference type="InterPro" id="IPR036291">
    <property type="entry name" value="NAD(P)-bd_dom_sf"/>
</dbReference>
<dbReference type="InterPro" id="IPR050223">
    <property type="entry name" value="D-isomer_2-hydroxyacid_DH"/>
</dbReference>
<protein>
    <submittedName>
        <fullName evidence="6">NAD(P)-dependent oxidoreductase</fullName>
    </submittedName>
</protein>
<name>A0ABV7NIK8_9SPHN</name>
<dbReference type="PANTHER" id="PTHR10996">
    <property type="entry name" value="2-HYDROXYACID DEHYDROGENASE-RELATED"/>
    <property type="match status" value="1"/>
</dbReference>
<dbReference type="SUPFAM" id="SSF52283">
    <property type="entry name" value="Formate/glycerate dehydrogenase catalytic domain-like"/>
    <property type="match status" value="1"/>
</dbReference>
<dbReference type="EMBL" id="JBHRVU010000005">
    <property type="protein sequence ID" value="MFC3443316.1"/>
    <property type="molecule type" value="Genomic_DNA"/>
</dbReference>
<dbReference type="Proteomes" id="UP001595681">
    <property type="component" value="Unassembled WGS sequence"/>
</dbReference>